<dbReference type="AlphaFoldDB" id="A0A328BSI0"/>
<keyword evidence="1" id="KW-0812">Transmembrane</keyword>
<proteinExistence type="predicted"/>
<evidence type="ECO:0000256" key="1">
    <source>
        <dbReference type="SAM" id="Phobius"/>
    </source>
</evidence>
<evidence type="ECO:0000313" key="3">
    <source>
        <dbReference type="Proteomes" id="UP000248553"/>
    </source>
</evidence>
<dbReference type="Proteomes" id="UP000248553">
    <property type="component" value="Unassembled WGS sequence"/>
</dbReference>
<gene>
    <name evidence="2" type="ORF">DLM85_05125</name>
</gene>
<feature type="transmembrane region" description="Helical" evidence="1">
    <location>
        <begin position="95"/>
        <end position="112"/>
    </location>
</feature>
<evidence type="ECO:0000313" key="2">
    <source>
        <dbReference type="EMBL" id="RAK70232.1"/>
    </source>
</evidence>
<protein>
    <submittedName>
        <fullName evidence="2">Uncharacterized protein</fullName>
    </submittedName>
</protein>
<accession>A0A328BSI0</accession>
<keyword evidence="1" id="KW-0472">Membrane</keyword>
<feature type="transmembrane region" description="Helical" evidence="1">
    <location>
        <begin position="69"/>
        <end position="89"/>
    </location>
</feature>
<dbReference type="RefSeq" id="WP_111476966.1">
    <property type="nucleotide sequence ID" value="NZ_QHKM01000001.1"/>
</dbReference>
<organism evidence="2 3">
    <name type="scientific">Hymenobacter edaphi</name>
    <dbReference type="NCBI Taxonomy" id="2211146"/>
    <lineage>
        <taxon>Bacteria</taxon>
        <taxon>Pseudomonadati</taxon>
        <taxon>Bacteroidota</taxon>
        <taxon>Cytophagia</taxon>
        <taxon>Cytophagales</taxon>
        <taxon>Hymenobacteraceae</taxon>
        <taxon>Hymenobacter</taxon>
    </lineage>
</organism>
<keyword evidence="3" id="KW-1185">Reference proteome</keyword>
<sequence length="140" mass="15558">MLRTNYSHQRATELYRLGQSPEAVSHMLVAEGAAEAEAPALARQYYRSFLLYHLAEQRKASKAADMHQLIGAVLLAAGAAFHFLLYLALDGDTYVIFYGLMLGGLIWLIRGFSAKKEAEANIERLAEKHQFSELVGETLA</sequence>
<dbReference type="OrthoDB" id="1376341at2"/>
<dbReference type="EMBL" id="QHKM01000001">
    <property type="protein sequence ID" value="RAK70232.1"/>
    <property type="molecule type" value="Genomic_DNA"/>
</dbReference>
<reference evidence="3" key="1">
    <citation type="submission" date="2018-05" db="EMBL/GenBank/DDBJ databases">
        <authorList>
            <person name="Nie L."/>
        </authorList>
    </citation>
    <scope>NUCLEOTIDE SEQUENCE [LARGE SCALE GENOMIC DNA]</scope>
    <source>
        <strain evidence="3">NL</strain>
    </source>
</reference>
<keyword evidence="1" id="KW-1133">Transmembrane helix</keyword>
<name>A0A328BSI0_9BACT</name>
<comment type="caution">
    <text evidence="2">The sequence shown here is derived from an EMBL/GenBank/DDBJ whole genome shotgun (WGS) entry which is preliminary data.</text>
</comment>